<feature type="region of interest" description="Disordered" evidence="1">
    <location>
        <begin position="165"/>
        <end position="235"/>
    </location>
</feature>
<feature type="compositionally biased region" description="Basic and acidic residues" evidence="1">
    <location>
        <begin position="170"/>
        <end position="185"/>
    </location>
</feature>
<dbReference type="EMBL" id="JARBHB010000005">
    <property type="protein sequence ID" value="KAJ8884370.1"/>
    <property type="molecule type" value="Genomic_DNA"/>
</dbReference>
<dbReference type="Proteomes" id="UP001159363">
    <property type="component" value="Chromosome 4"/>
</dbReference>
<evidence type="ECO:0008006" key="4">
    <source>
        <dbReference type="Google" id="ProtNLM"/>
    </source>
</evidence>
<accession>A0ABQ9HJ53</accession>
<feature type="region of interest" description="Disordered" evidence="1">
    <location>
        <begin position="493"/>
        <end position="526"/>
    </location>
</feature>
<keyword evidence="3" id="KW-1185">Reference proteome</keyword>
<evidence type="ECO:0000256" key="1">
    <source>
        <dbReference type="SAM" id="MobiDB-lite"/>
    </source>
</evidence>
<reference evidence="2 3" key="1">
    <citation type="submission" date="2023-02" db="EMBL/GenBank/DDBJ databases">
        <title>LHISI_Scaffold_Assembly.</title>
        <authorList>
            <person name="Stuart O.P."/>
            <person name="Cleave R."/>
            <person name="Magrath M.J.L."/>
            <person name="Mikheyev A.S."/>
        </authorList>
    </citation>
    <scope>NUCLEOTIDE SEQUENCE [LARGE SCALE GENOMIC DNA]</scope>
    <source>
        <strain evidence="2">Daus_M_001</strain>
        <tissue evidence="2">Leg muscle</tissue>
    </source>
</reference>
<feature type="region of interest" description="Disordered" evidence="1">
    <location>
        <begin position="430"/>
        <end position="451"/>
    </location>
</feature>
<feature type="compositionally biased region" description="Polar residues" evidence="1">
    <location>
        <begin position="796"/>
        <end position="809"/>
    </location>
</feature>
<evidence type="ECO:0000313" key="2">
    <source>
        <dbReference type="EMBL" id="KAJ8884370.1"/>
    </source>
</evidence>
<name>A0ABQ9HJ53_9NEOP</name>
<protein>
    <recommendedName>
        <fullName evidence="4">Transmembrane protein</fullName>
    </recommendedName>
</protein>
<sequence length="809" mass="90662">MPWVFSGISRSLCSHFGAAPCSPHFTPNRFSRHRHLEPPKSINSNQLYRFDSKSVMETRIDYSRWLHLHLLLLRSSQEPRAPAKSFQRERTRRCEKGFSRAKGRLIQRLALLCLPLMRSITSNTKGSLAYRRNPYLHGTNFIFSTVLAISLSAVAAPWLQQDFSTAGETGDSREKMPTSSIDRRDSHKRNIRSDRTENRTRGAAQINIQPLKAQHRNNVHPPQARHRNDTDRHRPSIVATSCRRSGCVLKLVTLERTKFSDFTDRYMTANELQNTAAGPTKKRHPAVAGPALYVSRLSIFASGPIPEYDIEPVSASRSLSASFSRPDYDSYFPCLRGCIASDADLIHLTPLRGRGRLTSNLPLLIWPLLQRYYGHTARLARRSDEALGLRVTVAHIVSLASWPWTLGSNPLLTSRSWELMRLKRGEYGAAPECQSGGNGSSPGKSAEQRSRVARFQGVPAFAGRRVSHEEWKRHIFPSQDQLFTWSHNVLASRGQGEGGSSPAAPTLADQQARPADVRHGARKTHPRCSEEFTITRLAHLDMIQVGLMPPDFKTRGTLYFHKMERHPAIKSFCKNRVFFDTPSLPRDLVDLREQNTGAFAVFTRHMLIRVPTYPDDTATRVECPIAAERKAVSIIEHCGATCRVEHQPIRASRTMHERRTLVLTLDASDTRWQHDLYRRRLASEHLSIVKMQITRVAGGERRTRRAALCSVLVSLHVLMALSAVILLMAIGRQAGKPLVNSWHAPGAIAGPEVASLTSHTLPIAGPGVKKKNILCPLLNYARERKTLRKTRPPAASSGTIPTCENQGVA</sequence>
<feature type="compositionally biased region" description="Basic and acidic residues" evidence="1">
    <location>
        <begin position="191"/>
        <end position="200"/>
    </location>
</feature>
<comment type="caution">
    <text evidence="2">The sequence shown here is derived from an EMBL/GenBank/DDBJ whole genome shotgun (WGS) entry which is preliminary data.</text>
</comment>
<feature type="region of interest" description="Disordered" evidence="1">
    <location>
        <begin position="788"/>
        <end position="809"/>
    </location>
</feature>
<organism evidence="2 3">
    <name type="scientific">Dryococelus australis</name>
    <dbReference type="NCBI Taxonomy" id="614101"/>
    <lineage>
        <taxon>Eukaryota</taxon>
        <taxon>Metazoa</taxon>
        <taxon>Ecdysozoa</taxon>
        <taxon>Arthropoda</taxon>
        <taxon>Hexapoda</taxon>
        <taxon>Insecta</taxon>
        <taxon>Pterygota</taxon>
        <taxon>Neoptera</taxon>
        <taxon>Polyneoptera</taxon>
        <taxon>Phasmatodea</taxon>
        <taxon>Verophasmatodea</taxon>
        <taxon>Anareolatae</taxon>
        <taxon>Phasmatidae</taxon>
        <taxon>Eurycanthinae</taxon>
        <taxon>Dryococelus</taxon>
    </lineage>
</organism>
<evidence type="ECO:0000313" key="3">
    <source>
        <dbReference type="Proteomes" id="UP001159363"/>
    </source>
</evidence>
<gene>
    <name evidence="2" type="ORF">PR048_016227</name>
</gene>
<proteinExistence type="predicted"/>